<dbReference type="Gene3D" id="3.40.50.300">
    <property type="entry name" value="P-loop containing nucleotide triphosphate hydrolases"/>
    <property type="match status" value="1"/>
</dbReference>
<sequence>MMLPQVIVLNGCSSSGKSSLARALQERLPEQYLYFGIDQVLAALPHSDWLRMCRGEPITRTGYDWAALVRGYHFCLPGLLQAGNRLIIDNGWCERDEKRELLTELAGYTTVLVAVHCDPAIASAREAARGDRAAGLAAWESPRVHAGWEYDLDVDTGIDGAEACADVLAGRLVEARHWRAAADSLERLNLG</sequence>
<accession>A0ABS2BLF9</accession>
<gene>
    <name evidence="1" type="ORF">JMJ54_11415</name>
</gene>
<dbReference type="EMBL" id="JAESND010000005">
    <property type="protein sequence ID" value="MBM3116441.1"/>
    <property type="molecule type" value="Genomic_DNA"/>
</dbReference>
<reference evidence="1 2" key="1">
    <citation type="submission" date="2021-01" db="EMBL/GenBank/DDBJ databases">
        <title>Draft Genome Sequence and Polyhydroxyalkanoate Biosynthetic Potential of Jeongeupia naejangsanensis Type Strain DSM 24253.</title>
        <authorList>
            <person name="Turrini P."/>
            <person name="Artuso I."/>
            <person name="Lugli G.A."/>
            <person name="Frangipani E."/>
            <person name="Ventura M."/>
            <person name="Visca P."/>
        </authorList>
    </citation>
    <scope>NUCLEOTIDE SEQUENCE [LARGE SCALE GENOMIC DNA]</scope>
    <source>
        <strain evidence="1 2">DSM 24253</strain>
    </source>
</reference>
<dbReference type="InterPro" id="IPR012853">
    <property type="entry name" value="CPT"/>
</dbReference>
<organism evidence="1 2">
    <name type="scientific">Jeongeupia naejangsanensis</name>
    <dbReference type="NCBI Taxonomy" id="613195"/>
    <lineage>
        <taxon>Bacteria</taxon>
        <taxon>Pseudomonadati</taxon>
        <taxon>Pseudomonadota</taxon>
        <taxon>Betaproteobacteria</taxon>
        <taxon>Neisseriales</taxon>
        <taxon>Chitinibacteraceae</taxon>
        <taxon>Jeongeupia</taxon>
    </lineage>
</organism>
<dbReference type="Proteomes" id="UP000809431">
    <property type="component" value="Unassembled WGS sequence"/>
</dbReference>
<evidence type="ECO:0000313" key="2">
    <source>
        <dbReference type="Proteomes" id="UP000809431"/>
    </source>
</evidence>
<keyword evidence="2" id="KW-1185">Reference proteome</keyword>
<dbReference type="PIRSF" id="PIRSF007531">
    <property type="entry name" value="CPT"/>
    <property type="match status" value="1"/>
</dbReference>
<dbReference type="SUPFAM" id="SSF52540">
    <property type="entry name" value="P-loop containing nucleoside triphosphate hydrolases"/>
    <property type="match status" value="1"/>
</dbReference>
<comment type="caution">
    <text evidence="1">The sequence shown here is derived from an EMBL/GenBank/DDBJ whole genome shotgun (WGS) entry which is preliminary data.</text>
</comment>
<proteinExistence type="predicted"/>
<protein>
    <submittedName>
        <fullName evidence="1">AAA family ATPase</fullName>
    </submittedName>
</protein>
<evidence type="ECO:0000313" key="1">
    <source>
        <dbReference type="EMBL" id="MBM3116441.1"/>
    </source>
</evidence>
<name>A0ABS2BLF9_9NEIS</name>
<dbReference type="InterPro" id="IPR027417">
    <property type="entry name" value="P-loop_NTPase"/>
</dbReference>
<dbReference type="Pfam" id="PF07931">
    <property type="entry name" value="CPT"/>
    <property type="match status" value="1"/>
</dbReference>